<proteinExistence type="predicted"/>
<evidence type="ECO:0000313" key="1">
    <source>
        <dbReference type="EMBL" id="WAR13995.1"/>
    </source>
</evidence>
<accession>A0ABY7EVY1</accession>
<organism evidence="1 2">
    <name type="scientific">Mya arenaria</name>
    <name type="common">Soft-shell clam</name>
    <dbReference type="NCBI Taxonomy" id="6604"/>
    <lineage>
        <taxon>Eukaryota</taxon>
        <taxon>Metazoa</taxon>
        <taxon>Spiralia</taxon>
        <taxon>Lophotrochozoa</taxon>
        <taxon>Mollusca</taxon>
        <taxon>Bivalvia</taxon>
        <taxon>Autobranchia</taxon>
        <taxon>Heteroconchia</taxon>
        <taxon>Euheterodonta</taxon>
        <taxon>Imparidentia</taxon>
        <taxon>Neoheterodontei</taxon>
        <taxon>Myida</taxon>
        <taxon>Myoidea</taxon>
        <taxon>Myidae</taxon>
        <taxon>Mya</taxon>
    </lineage>
</organism>
<gene>
    <name evidence="1" type="ORF">MAR_004100</name>
</gene>
<name>A0ABY7EVY1_MYAAR</name>
<reference evidence="1" key="1">
    <citation type="submission" date="2022-11" db="EMBL/GenBank/DDBJ databases">
        <title>Centuries of genome instability and evolution in soft-shell clam transmissible cancer (bioRxiv).</title>
        <authorList>
            <person name="Hart S.F.M."/>
            <person name="Yonemitsu M.A."/>
            <person name="Giersch R.M."/>
            <person name="Beal B.F."/>
            <person name="Arriagada G."/>
            <person name="Davis B.W."/>
            <person name="Ostrander E.A."/>
            <person name="Goff S.P."/>
            <person name="Metzger M.J."/>
        </authorList>
    </citation>
    <scope>NUCLEOTIDE SEQUENCE</scope>
    <source>
        <strain evidence="1">MELC-2E11</strain>
        <tissue evidence="1">Siphon/mantle</tissue>
    </source>
</reference>
<dbReference type="Proteomes" id="UP001164746">
    <property type="component" value="Chromosome 9"/>
</dbReference>
<evidence type="ECO:0000313" key="2">
    <source>
        <dbReference type="Proteomes" id="UP001164746"/>
    </source>
</evidence>
<keyword evidence="2" id="KW-1185">Reference proteome</keyword>
<dbReference type="PANTHER" id="PTHR23080">
    <property type="entry name" value="THAP DOMAIN PROTEIN"/>
    <property type="match status" value="1"/>
</dbReference>
<dbReference type="EMBL" id="CP111020">
    <property type="protein sequence ID" value="WAR13995.1"/>
    <property type="molecule type" value="Genomic_DNA"/>
</dbReference>
<sequence length="219" mass="24916">MLVFKYLLPYLPSSLVMTQFKMLIVTLMRLKLNLSVMFLADEFSVSHAISVSRVFTNVMASARSFTKDNANAISEKTLERNLRQKPIADINTIILLYSLLEYQLKELCLLFLKAWVVEPATKRVIGNVSQKYSFLNRTVPIRYLMYKDENYFTVLDETAHVCCALVKLNASVACTIALAEPQQPHVRIPSDDAPRNGLSVLMNNPQSEMHIPSCSWFTC</sequence>
<protein>
    <submittedName>
        <fullName evidence="1">Uncharacterized protein</fullName>
    </submittedName>
</protein>